<dbReference type="GO" id="GO:0005516">
    <property type="term" value="F:calmodulin binding"/>
    <property type="evidence" value="ECO:0007669"/>
    <property type="project" value="UniProtKB-ARBA"/>
</dbReference>
<name>A0A6A5MMC4_LUPAL</name>
<dbReference type="GO" id="GO:0009751">
    <property type="term" value="P:response to salicylic acid"/>
    <property type="evidence" value="ECO:0007669"/>
    <property type="project" value="UniProtKB-ARBA"/>
</dbReference>
<dbReference type="InterPro" id="IPR035898">
    <property type="entry name" value="TAZ_dom_sf"/>
</dbReference>
<dbReference type="GO" id="GO:0005634">
    <property type="term" value="C:nucleus"/>
    <property type="evidence" value="ECO:0007669"/>
    <property type="project" value="TreeGrafter"/>
</dbReference>
<dbReference type="Pfam" id="PF02135">
    <property type="entry name" value="zf-TAZ"/>
    <property type="match status" value="1"/>
</dbReference>
<dbReference type="Gene3D" id="3.30.710.10">
    <property type="entry name" value="Potassium Channel Kv1.1, Chain A"/>
    <property type="match status" value="1"/>
</dbReference>
<evidence type="ECO:0000313" key="7">
    <source>
        <dbReference type="EMBL" id="KAE9610116.1"/>
    </source>
</evidence>
<comment type="caution">
    <text evidence="7">The sequence shown here is derived from an EMBL/GenBank/DDBJ whole genome shotgun (WGS) entry which is preliminary data.</text>
</comment>
<dbReference type="FunFam" id="1.25.40.420:FF:000012">
    <property type="entry name" value="BTB/POZ and TAZ domain-containing protein 2"/>
    <property type="match status" value="1"/>
</dbReference>
<evidence type="ECO:0000256" key="5">
    <source>
        <dbReference type="ARBA" id="ARBA00022786"/>
    </source>
</evidence>
<proteinExistence type="predicted"/>
<dbReference type="InterPro" id="IPR011333">
    <property type="entry name" value="SKP1/BTB/POZ_sf"/>
</dbReference>
<evidence type="ECO:0000313" key="8">
    <source>
        <dbReference type="Proteomes" id="UP000447434"/>
    </source>
</evidence>
<dbReference type="SUPFAM" id="SSF54695">
    <property type="entry name" value="POZ domain"/>
    <property type="match status" value="1"/>
</dbReference>
<dbReference type="SMART" id="SM00225">
    <property type="entry name" value="BTB"/>
    <property type="match status" value="1"/>
</dbReference>
<dbReference type="Pfam" id="PF00651">
    <property type="entry name" value="BTB"/>
    <property type="match status" value="1"/>
</dbReference>
<dbReference type="PANTHER" id="PTHR46287:SF8">
    <property type="entry name" value="BTB_POZ AND TAZ DOMAIN PROTEIN"/>
    <property type="match status" value="1"/>
</dbReference>
<keyword evidence="3" id="KW-0479">Metal-binding</keyword>
<reference evidence="8" key="1">
    <citation type="journal article" date="2020" name="Nat. Commun.">
        <title>Genome sequence of the cluster root forming white lupin.</title>
        <authorList>
            <person name="Hufnagel B."/>
            <person name="Marques A."/>
            <person name="Soriano A."/>
            <person name="Marques L."/>
            <person name="Divol F."/>
            <person name="Doumas P."/>
            <person name="Sallet E."/>
            <person name="Mancinotti D."/>
            <person name="Carrere S."/>
            <person name="Marande W."/>
            <person name="Arribat S."/>
            <person name="Keller J."/>
            <person name="Huneau C."/>
            <person name="Blein T."/>
            <person name="Aime D."/>
            <person name="Laguerre M."/>
            <person name="Taylor J."/>
            <person name="Schubert V."/>
            <person name="Nelson M."/>
            <person name="Geu-Flores F."/>
            <person name="Crespi M."/>
            <person name="Gallardo-Guerrero K."/>
            <person name="Delaux P.-M."/>
            <person name="Salse J."/>
            <person name="Berges H."/>
            <person name="Guyot R."/>
            <person name="Gouzy J."/>
            <person name="Peret B."/>
        </authorList>
    </citation>
    <scope>NUCLEOTIDE SEQUENCE [LARGE SCALE GENOMIC DNA]</scope>
    <source>
        <strain evidence="8">cv. Amiga</strain>
    </source>
</reference>
<dbReference type="InterPro" id="IPR000210">
    <property type="entry name" value="BTB/POZ_dom"/>
</dbReference>
<dbReference type="CDD" id="cd14733">
    <property type="entry name" value="BACK"/>
    <property type="match status" value="1"/>
</dbReference>
<accession>A0A6A5MMC4</accession>
<evidence type="ECO:0000256" key="1">
    <source>
        <dbReference type="ARBA" id="ARBA00004184"/>
    </source>
</evidence>
<evidence type="ECO:0000256" key="3">
    <source>
        <dbReference type="ARBA" id="ARBA00022723"/>
    </source>
</evidence>
<dbReference type="EMBL" id="WOCE01000007">
    <property type="protein sequence ID" value="KAE9610116.1"/>
    <property type="molecule type" value="Genomic_DNA"/>
</dbReference>
<comment type="subcellular location">
    <subcellularLocation>
        <location evidence="1">Endomembrane system</location>
        <topology evidence="1">Peripheral membrane protein</topology>
    </subcellularLocation>
</comment>
<keyword evidence="5" id="KW-0833">Ubl conjugation pathway</keyword>
<dbReference type="OrthoDB" id="6359816at2759"/>
<dbReference type="InterPro" id="IPR000197">
    <property type="entry name" value="Znf_TAZ"/>
</dbReference>
<dbReference type="Gene3D" id="1.20.1020.10">
    <property type="entry name" value="TAZ domain"/>
    <property type="match status" value="1"/>
</dbReference>
<protein>
    <submittedName>
        <fullName evidence="7">Putative chromatin remodeling &amp; transcription regulator BTB-POZ family</fullName>
    </submittedName>
</protein>
<dbReference type="SMART" id="SM00551">
    <property type="entry name" value="ZnF_TAZ"/>
    <property type="match status" value="1"/>
</dbReference>
<dbReference type="Gene3D" id="1.25.40.420">
    <property type="match status" value="1"/>
</dbReference>
<sequence length="332" mass="38530">MGAQTITIGYHTNQVLPEPDIFIHTSGGTRIPAHSTILASVSPVWENIIDQPYKHRSSERVIQIHGVPCNAVTAFVTFHYSSMCGEKEMEEYGMHLLTLAHVYMVPQLKQKCIKGLTQRLTVENVVDLFQLARLCDAPDLRLNCMKLLTNHFKAVEKTEGWKFLNQNDPCLELQILRFMDEHQTRKEKSRRQRKEQGLYVELGEAMECLEHICTEGCTDVGPCHVEIRKEKMKPCTKFSTCQGLQLLIRHFATCKRRINGRCLRCKRMWQLFKLHSYICQQTDSCKVPLCREIQFKMQQEKREDEPRWKVLAKKVASAKVISSLTLPKRKRD</sequence>
<dbReference type="GO" id="GO:0008270">
    <property type="term" value="F:zinc ion binding"/>
    <property type="evidence" value="ECO:0007669"/>
    <property type="project" value="UniProtKB-KW"/>
</dbReference>
<evidence type="ECO:0000256" key="6">
    <source>
        <dbReference type="ARBA" id="ARBA00022833"/>
    </source>
</evidence>
<evidence type="ECO:0000256" key="4">
    <source>
        <dbReference type="ARBA" id="ARBA00022771"/>
    </source>
</evidence>
<dbReference type="Proteomes" id="UP000447434">
    <property type="component" value="Chromosome 7"/>
</dbReference>
<dbReference type="GO" id="GO:0042542">
    <property type="term" value="P:response to hydrogen peroxide"/>
    <property type="evidence" value="ECO:0007669"/>
    <property type="project" value="UniProtKB-ARBA"/>
</dbReference>
<keyword evidence="8" id="KW-1185">Reference proteome</keyword>
<dbReference type="FunFam" id="1.20.1020.10:FF:000007">
    <property type="entry name" value="BTB/POZ and TAZ domain-containing protein 2"/>
    <property type="match status" value="1"/>
</dbReference>
<dbReference type="GO" id="GO:0009725">
    <property type="term" value="P:response to hormone"/>
    <property type="evidence" value="ECO:0007669"/>
    <property type="project" value="UniProtKB-ARBA"/>
</dbReference>
<dbReference type="AlphaFoldDB" id="A0A6A5MMC4"/>
<comment type="pathway">
    <text evidence="2">Protein modification; protein ubiquitination.</text>
</comment>
<dbReference type="SUPFAM" id="SSF57933">
    <property type="entry name" value="TAZ domain"/>
    <property type="match status" value="1"/>
</dbReference>
<dbReference type="InterPro" id="IPR044513">
    <property type="entry name" value="BT1/2/3/4/5"/>
</dbReference>
<organism evidence="7 8">
    <name type="scientific">Lupinus albus</name>
    <name type="common">White lupine</name>
    <name type="synonym">Lupinus termis</name>
    <dbReference type="NCBI Taxonomy" id="3870"/>
    <lineage>
        <taxon>Eukaryota</taxon>
        <taxon>Viridiplantae</taxon>
        <taxon>Streptophyta</taxon>
        <taxon>Embryophyta</taxon>
        <taxon>Tracheophyta</taxon>
        <taxon>Spermatophyta</taxon>
        <taxon>Magnoliopsida</taxon>
        <taxon>eudicotyledons</taxon>
        <taxon>Gunneridae</taxon>
        <taxon>Pentapetalae</taxon>
        <taxon>rosids</taxon>
        <taxon>fabids</taxon>
        <taxon>Fabales</taxon>
        <taxon>Fabaceae</taxon>
        <taxon>Papilionoideae</taxon>
        <taxon>50 kb inversion clade</taxon>
        <taxon>genistoids sensu lato</taxon>
        <taxon>core genistoids</taxon>
        <taxon>Genisteae</taxon>
        <taxon>Lupinus</taxon>
    </lineage>
</organism>
<keyword evidence="6" id="KW-0862">Zinc</keyword>
<evidence type="ECO:0000256" key="2">
    <source>
        <dbReference type="ARBA" id="ARBA00004906"/>
    </source>
</evidence>
<dbReference type="GO" id="GO:0006355">
    <property type="term" value="P:regulation of DNA-templated transcription"/>
    <property type="evidence" value="ECO:0007669"/>
    <property type="project" value="UniProtKB-ARBA"/>
</dbReference>
<keyword evidence="4" id="KW-0863">Zinc-finger</keyword>
<dbReference type="PROSITE" id="PS50097">
    <property type="entry name" value="BTB"/>
    <property type="match status" value="1"/>
</dbReference>
<dbReference type="GO" id="GO:0012505">
    <property type="term" value="C:endomembrane system"/>
    <property type="evidence" value="ECO:0007669"/>
    <property type="project" value="UniProtKB-SubCell"/>
</dbReference>
<dbReference type="PANTHER" id="PTHR46287">
    <property type="entry name" value="BTB/POZ AND TAZ DOMAIN-CONTAINING PROTEIN 3-RELATED"/>
    <property type="match status" value="1"/>
</dbReference>
<gene>
    <name evidence="7" type="ORF">Lalb_Chr07g0183171</name>
</gene>